<protein>
    <recommendedName>
        <fullName evidence="1">DUF3885 domain-containing protein</fullName>
    </recommendedName>
</protein>
<proteinExistence type="predicted"/>
<sequence length="138" mass="15816">MDAGCKDAELEITSDPNEVKQLYERSNTLATDLKKPETEIIQLHDDNDHDDMSIKAQIAELKQTLNKQSESLEKISIKLLDIEKIWEANRNVLIVLHSENIANSASIREILEAKQRQNELSIKQLNKSLHKNRCQISI</sequence>
<reference evidence="2 3" key="1">
    <citation type="submission" date="2019-03" db="EMBL/GenBank/DDBJ databases">
        <title>Single cell metagenomics reveals metabolic interactions within the superorganism composed of flagellate Streblomastix strix and complex community of Bacteroidetes bacteria on its surface.</title>
        <authorList>
            <person name="Treitli S.C."/>
            <person name="Kolisko M."/>
            <person name="Husnik F."/>
            <person name="Keeling P."/>
            <person name="Hampl V."/>
        </authorList>
    </citation>
    <scope>NUCLEOTIDE SEQUENCE [LARGE SCALE GENOMIC DNA]</scope>
    <source>
        <strain evidence="2">ST1C</strain>
    </source>
</reference>
<evidence type="ECO:0000313" key="3">
    <source>
        <dbReference type="Proteomes" id="UP000324800"/>
    </source>
</evidence>
<dbReference type="InterPro" id="IPR024976">
    <property type="entry name" value="DUF3885"/>
</dbReference>
<evidence type="ECO:0000259" key="1">
    <source>
        <dbReference type="Pfam" id="PF13021"/>
    </source>
</evidence>
<comment type="caution">
    <text evidence="2">The sequence shown here is derived from an EMBL/GenBank/DDBJ whole genome shotgun (WGS) entry which is preliminary data.</text>
</comment>
<dbReference type="Pfam" id="PF13021">
    <property type="entry name" value="DUF3885"/>
    <property type="match status" value="1"/>
</dbReference>
<evidence type="ECO:0000313" key="2">
    <source>
        <dbReference type="EMBL" id="KAA6379262.1"/>
    </source>
</evidence>
<organism evidence="2 3">
    <name type="scientific">Streblomastix strix</name>
    <dbReference type="NCBI Taxonomy" id="222440"/>
    <lineage>
        <taxon>Eukaryota</taxon>
        <taxon>Metamonada</taxon>
        <taxon>Preaxostyla</taxon>
        <taxon>Oxymonadida</taxon>
        <taxon>Streblomastigidae</taxon>
        <taxon>Streblomastix</taxon>
    </lineage>
</organism>
<dbReference type="EMBL" id="SNRW01008600">
    <property type="protein sequence ID" value="KAA6379262.1"/>
    <property type="molecule type" value="Genomic_DNA"/>
</dbReference>
<gene>
    <name evidence="2" type="ORF">EZS28_025211</name>
</gene>
<dbReference type="AlphaFoldDB" id="A0A5J4V9S1"/>
<accession>A0A5J4V9S1</accession>
<name>A0A5J4V9S1_9EUKA</name>
<feature type="domain" description="DUF3885" evidence="1">
    <location>
        <begin position="11"/>
        <end position="113"/>
    </location>
</feature>
<dbReference type="Proteomes" id="UP000324800">
    <property type="component" value="Unassembled WGS sequence"/>
</dbReference>